<evidence type="ECO:0000256" key="9">
    <source>
        <dbReference type="ARBA" id="ARBA00055577"/>
    </source>
</evidence>
<keyword evidence="14" id="KW-1185">Reference proteome</keyword>
<accession>L5JTG3</accession>
<dbReference type="GO" id="GO:0090200">
    <property type="term" value="P:positive regulation of release of cytochrome c from mitochondria"/>
    <property type="evidence" value="ECO:0007669"/>
    <property type="project" value="UniProtKB-ARBA"/>
</dbReference>
<dbReference type="PANTHER" id="PTHR35447:SF1">
    <property type="entry name" value="BH3-INTERACTING DOMAIN DEATH AGONIST"/>
    <property type="match status" value="1"/>
</dbReference>
<dbReference type="GO" id="GO:0005741">
    <property type="term" value="C:mitochondrial outer membrane"/>
    <property type="evidence" value="ECO:0007669"/>
    <property type="project" value="UniProtKB-SubCell"/>
</dbReference>
<evidence type="ECO:0000256" key="6">
    <source>
        <dbReference type="ARBA" id="ARBA00022787"/>
    </source>
</evidence>
<keyword evidence="7" id="KW-0496">Mitochondrion</keyword>
<evidence type="ECO:0000256" key="10">
    <source>
        <dbReference type="ARBA" id="ARBA00057135"/>
    </source>
</evidence>
<reference evidence="14" key="1">
    <citation type="journal article" date="2013" name="Science">
        <title>Comparative analysis of bat genomes provides insight into the evolution of flight and immunity.</title>
        <authorList>
            <person name="Zhang G."/>
            <person name="Cowled C."/>
            <person name="Shi Z."/>
            <person name="Huang Z."/>
            <person name="Bishop-Lilly K.A."/>
            <person name="Fang X."/>
            <person name="Wynne J.W."/>
            <person name="Xiong Z."/>
            <person name="Baker M.L."/>
            <person name="Zhao W."/>
            <person name="Tachedjian M."/>
            <person name="Zhu Y."/>
            <person name="Zhou P."/>
            <person name="Jiang X."/>
            <person name="Ng J."/>
            <person name="Yang L."/>
            <person name="Wu L."/>
            <person name="Xiao J."/>
            <person name="Feng Y."/>
            <person name="Chen Y."/>
            <person name="Sun X."/>
            <person name="Zhang Y."/>
            <person name="Marsh G.A."/>
            <person name="Crameri G."/>
            <person name="Broder C.C."/>
            <person name="Frey K.G."/>
            <person name="Wang L.F."/>
            <person name="Wang J."/>
        </authorList>
    </citation>
    <scope>NUCLEOTIDE SEQUENCE [LARGE SCALE GENOMIC DNA]</scope>
</reference>
<proteinExistence type="predicted"/>
<evidence type="ECO:0000256" key="4">
    <source>
        <dbReference type="ARBA" id="ARBA00022490"/>
    </source>
</evidence>
<keyword evidence="6" id="KW-1000">Mitochondrion outer membrane</keyword>
<dbReference type="InParanoid" id="L5JTG3"/>
<organism evidence="13 14">
    <name type="scientific">Pteropus alecto</name>
    <name type="common">Black flying fox</name>
    <dbReference type="NCBI Taxonomy" id="9402"/>
    <lineage>
        <taxon>Eukaryota</taxon>
        <taxon>Metazoa</taxon>
        <taxon>Chordata</taxon>
        <taxon>Craniata</taxon>
        <taxon>Vertebrata</taxon>
        <taxon>Euteleostomi</taxon>
        <taxon>Mammalia</taxon>
        <taxon>Eutheria</taxon>
        <taxon>Laurasiatheria</taxon>
        <taxon>Chiroptera</taxon>
        <taxon>Yinpterochiroptera</taxon>
        <taxon>Pteropodoidea</taxon>
        <taxon>Pteropodidae</taxon>
        <taxon>Pteropodinae</taxon>
        <taxon>Pteropus</taxon>
    </lineage>
</organism>
<evidence type="ECO:0000256" key="2">
    <source>
        <dbReference type="ARBA" id="ARBA00004496"/>
    </source>
</evidence>
<dbReference type="FunFam" id="1.10.437.10:FF:000010">
    <property type="entry name" value="BH3-interacting domain death agonist"/>
    <property type="match status" value="1"/>
</dbReference>
<dbReference type="Proteomes" id="UP000010552">
    <property type="component" value="Unassembled WGS sequence"/>
</dbReference>
<evidence type="ECO:0000256" key="11">
    <source>
        <dbReference type="ARBA" id="ARBA00063031"/>
    </source>
</evidence>
<dbReference type="GO" id="GO:0005829">
    <property type="term" value="C:cytosol"/>
    <property type="evidence" value="ECO:0007669"/>
    <property type="project" value="UniProtKB-ARBA"/>
</dbReference>
<evidence type="ECO:0000256" key="5">
    <source>
        <dbReference type="ARBA" id="ARBA00022703"/>
    </source>
</evidence>
<dbReference type="Pfam" id="PF06393">
    <property type="entry name" value="BID"/>
    <property type="match status" value="1"/>
</dbReference>
<keyword evidence="5" id="KW-0053">Apoptosis</keyword>
<dbReference type="InterPro" id="IPR010479">
    <property type="entry name" value="BID"/>
</dbReference>
<evidence type="ECO:0000256" key="8">
    <source>
        <dbReference type="ARBA" id="ARBA00023136"/>
    </source>
</evidence>
<evidence type="ECO:0000256" key="12">
    <source>
        <dbReference type="ARBA" id="ARBA00081055"/>
    </source>
</evidence>
<dbReference type="GO" id="GO:2001244">
    <property type="term" value="P:positive regulation of intrinsic apoptotic signaling pathway"/>
    <property type="evidence" value="ECO:0007669"/>
    <property type="project" value="TreeGrafter"/>
</dbReference>
<dbReference type="AlphaFoldDB" id="L5JTG3"/>
<dbReference type="GO" id="GO:0035556">
    <property type="term" value="P:intracellular signal transduction"/>
    <property type="evidence" value="ECO:0007669"/>
    <property type="project" value="UniProtKB-ARBA"/>
</dbReference>
<dbReference type="GO" id="GO:0033554">
    <property type="term" value="P:cellular response to stress"/>
    <property type="evidence" value="ECO:0007669"/>
    <property type="project" value="UniProtKB-ARBA"/>
</dbReference>
<sequence>MGEPVSCCFPVCPHAPGHTQQWADFLPDTPSNGQTRPGSRRVEVQPVAVGNCQAVLLPWTPASQKPVELPAACAMDPKISNGARLQHEHITDLLVFGFLQNCCNSNFHKELKALGHDLPVPAYPREDYDDELQTDGNRCSHIVLEREETESENQEEIIQNIARQLAQIGDRMDSRIPPRVVNYLAMEFMNVDLSEEDRKDCLSAALEEVMKTYPKDMEREKTMLMLTMLLAKKVADHTPSLLRGVFHTTVNFINQNLLTYVRNLLRNVRTSDVSSLASH</sequence>
<evidence type="ECO:0000256" key="3">
    <source>
        <dbReference type="ARBA" id="ARBA00015802"/>
    </source>
</evidence>
<dbReference type="EMBL" id="KB031122">
    <property type="protein sequence ID" value="ELK02625.1"/>
    <property type="molecule type" value="Genomic_DNA"/>
</dbReference>
<dbReference type="GO" id="GO:0001836">
    <property type="term" value="P:release of cytochrome c from mitochondria"/>
    <property type="evidence" value="ECO:0007669"/>
    <property type="project" value="UniProtKB-ARBA"/>
</dbReference>
<evidence type="ECO:0000256" key="7">
    <source>
        <dbReference type="ARBA" id="ARBA00023128"/>
    </source>
</evidence>
<keyword evidence="4" id="KW-0963">Cytoplasm</keyword>
<dbReference type="FunCoup" id="L5JTG3">
    <property type="interactions" value="546"/>
</dbReference>
<comment type="subunit">
    <text evidence="11">Forms heterodimers either with the pro-apoptotic protein BAX or the anti-apoptotic protein BCL2. Interacts with PLEKHN1.</text>
</comment>
<comment type="function">
    <text evidence="9">Induces caspase activation and apoptosis. Allows the release of cytochrome c.</text>
</comment>
<evidence type="ECO:0000256" key="1">
    <source>
        <dbReference type="ARBA" id="ARBA00004294"/>
    </source>
</evidence>
<dbReference type="Gene3D" id="1.10.437.10">
    <property type="entry name" value="Blc2-like"/>
    <property type="match status" value="1"/>
</dbReference>
<gene>
    <name evidence="13" type="ORF">PAL_GLEAN10022544</name>
</gene>
<keyword evidence="8" id="KW-0472">Membrane</keyword>
<comment type="function">
    <text evidence="10">Induces caspases and apoptosis. Counters the protective effect of BCL2.</text>
</comment>
<dbReference type="PANTHER" id="PTHR35447">
    <property type="entry name" value="BH3-INTERACTING DOMAIN DEATH AGONIST"/>
    <property type="match status" value="1"/>
</dbReference>
<evidence type="ECO:0000313" key="13">
    <source>
        <dbReference type="EMBL" id="ELK02625.1"/>
    </source>
</evidence>
<comment type="subcellular location">
    <subcellularLocation>
        <location evidence="2">Cytoplasm</location>
    </subcellularLocation>
    <subcellularLocation>
        <location evidence="1">Mitochondrion outer membrane</location>
    </subcellularLocation>
</comment>
<evidence type="ECO:0000313" key="14">
    <source>
        <dbReference type="Proteomes" id="UP000010552"/>
    </source>
</evidence>
<dbReference type="eggNOG" id="ENOG502SAN7">
    <property type="taxonomic scope" value="Eukaryota"/>
</dbReference>
<dbReference type="InterPro" id="IPR036834">
    <property type="entry name" value="Bcl-2-like_sf"/>
</dbReference>
<dbReference type="GO" id="GO:2001238">
    <property type="term" value="P:positive regulation of extrinsic apoptotic signaling pathway"/>
    <property type="evidence" value="ECO:0007669"/>
    <property type="project" value="TreeGrafter"/>
</dbReference>
<protein>
    <recommendedName>
        <fullName evidence="3">BH3-interacting domain death agonist</fullName>
    </recommendedName>
    <alternativeName>
        <fullName evidence="12">p22 BID</fullName>
    </alternativeName>
</protein>
<dbReference type="SUPFAM" id="SSF56854">
    <property type="entry name" value="Bcl-2 inhibitors of programmed cell death"/>
    <property type="match status" value="1"/>
</dbReference>
<name>L5JTG3_PTEAL</name>
<dbReference type="STRING" id="9402.L5JTG3"/>